<dbReference type="InterPro" id="IPR037066">
    <property type="entry name" value="Plug_dom_sf"/>
</dbReference>
<protein>
    <submittedName>
        <fullName evidence="1">TonB-dependent receptor plug domain-containing protein</fullName>
    </submittedName>
</protein>
<dbReference type="Proteomes" id="UP001210978">
    <property type="component" value="Chromosome"/>
</dbReference>
<accession>A0ABY7QQ65</accession>
<name>A0ABY7QQ65_9FLAO</name>
<keyword evidence="1" id="KW-0675">Receptor</keyword>
<reference evidence="1 2" key="1">
    <citation type="submission" date="2023-01" db="EMBL/GenBank/DDBJ databases">
        <title>Complete genome of Chryseobacterium camelliae VAN22-5A.</title>
        <authorList>
            <person name="Zong G."/>
            <person name="Cao G."/>
        </authorList>
    </citation>
    <scope>NUCLEOTIDE SEQUENCE [LARGE SCALE GENOMIC DNA]</scope>
    <source>
        <strain evidence="1 2">VAN22-5A</strain>
    </source>
</reference>
<gene>
    <name evidence="1" type="ORF">PFY12_03420</name>
</gene>
<dbReference type="SUPFAM" id="SSF56935">
    <property type="entry name" value="Porins"/>
    <property type="match status" value="1"/>
</dbReference>
<proteinExistence type="predicted"/>
<dbReference type="Gene3D" id="2.170.130.10">
    <property type="entry name" value="TonB-dependent receptor, plug domain"/>
    <property type="match status" value="1"/>
</dbReference>
<dbReference type="EMBL" id="CP115859">
    <property type="protein sequence ID" value="WBV61176.1"/>
    <property type="molecule type" value="Genomic_DNA"/>
</dbReference>
<sequence length="199" mass="22326">MKITIPTSCHENWETMTSEEKGRFCSVCSKTVRDFTRSSDEELYQEMKSESTICGNFNENQLNRNIALSVFGKIALGLVVSVGASITVNGQKLKTDEDLKKIDFKQGFVGFRKVNDTIGLSHWLGTPSKEDIESTQPKIFLDGFRISEDKMKKLNRENIESIDILDEKAATAIYGKEAQYGAVVITSKKILKNKKSKKG</sequence>
<evidence type="ECO:0000313" key="1">
    <source>
        <dbReference type="EMBL" id="WBV61176.1"/>
    </source>
</evidence>
<keyword evidence="2" id="KW-1185">Reference proteome</keyword>
<evidence type="ECO:0000313" key="2">
    <source>
        <dbReference type="Proteomes" id="UP001210978"/>
    </source>
</evidence>
<organism evidence="1 2">
    <name type="scientific">Chryseobacterium camelliae</name>
    <dbReference type="NCBI Taxonomy" id="1265445"/>
    <lineage>
        <taxon>Bacteria</taxon>
        <taxon>Pseudomonadati</taxon>
        <taxon>Bacteroidota</taxon>
        <taxon>Flavobacteriia</taxon>
        <taxon>Flavobacteriales</taxon>
        <taxon>Weeksellaceae</taxon>
        <taxon>Chryseobacterium group</taxon>
        <taxon>Chryseobacterium</taxon>
    </lineage>
</organism>
<dbReference type="RefSeq" id="WP_271149474.1">
    <property type="nucleotide sequence ID" value="NZ_CP115859.1"/>
</dbReference>